<evidence type="ECO:0000256" key="1">
    <source>
        <dbReference type="SAM" id="MobiDB-lite"/>
    </source>
</evidence>
<feature type="compositionally biased region" description="Polar residues" evidence="1">
    <location>
        <begin position="473"/>
        <end position="491"/>
    </location>
</feature>
<dbReference type="RefSeq" id="XP_018735075.1">
    <property type="nucleotide sequence ID" value="XM_018882825.1"/>
</dbReference>
<accession>A0A161HKZ6</accession>
<feature type="region of interest" description="Disordered" evidence="1">
    <location>
        <begin position="262"/>
        <end position="309"/>
    </location>
</feature>
<evidence type="ECO:0000313" key="3">
    <source>
        <dbReference type="Proteomes" id="UP000189580"/>
    </source>
</evidence>
<feature type="region of interest" description="Disordered" evidence="1">
    <location>
        <begin position="164"/>
        <end position="249"/>
    </location>
</feature>
<dbReference type="AlphaFoldDB" id="A0A161HKZ6"/>
<feature type="compositionally biased region" description="Polar residues" evidence="1">
    <location>
        <begin position="57"/>
        <end position="80"/>
    </location>
</feature>
<feature type="compositionally biased region" description="Low complexity" evidence="1">
    <location>
        <begin position="393"/>
        <end position="413"/>
    </location>
</feature>
<name>A0A161HKZ6_9ASCO</name>
<feature type="compositionally biased region" description="Basic and acidic residues" evidence="1">
    <location>
        <begin position="463"/>
        <end position="472"/>
    </location>
</feature>
<keyword evidence="3" id="KW-1185">Reference proteome</keyword>
<gene>
    <name evidence="2" type="ORF">AWJ20_856</name>
</gene>
<feature type="compositionally biased region" description="Polar residues" evidence="1">
    <location>
        <begin position="545"/>
        <end position="557"/>
    </location>
</feature>
<feature type="region of interest" description="Disordered" evidence="1">
    <location>
        <begin position="633"/>
        <end position="729"/>
    </location>
</feature>
<feature type="region of interest" description="Disordered" evidence="1">
    <location>
        <begin position="444"/>
        <end position="492"/>
    </location>
</feature>
<feature type="region of interest" description="Disordered" evidence="1">
    <location>
        <begin position="1"/>
        <end position="136"/>
    </location>
</feature>
<feature type="compositionally biased region" description="Polar residues" evidence="1">
    <location>
        <begin position="176"/>
        <end position="197"/>
    </location>
</feature>
<sequence length="804" mass="87764">METQLGADTTEGTIRASLFSSAHDGQNQPNQQVPQRSMSVANESTDTKRQTDVEVSPSGSTDSVGSAGSSGSLNRASSVPFSRRNPTKISSPITTSSFFHNRDRPSPEISGGSQLSPPHRGHTKTPSTGGLSAMTDTTPNQVRLSLYSEVSGYSPVIEHATKVSLGQSSAHEEDGTNTGLTRQSTNDSDVSNLSTASEAPRKNSDEQIDKARESRHGLQSILSQMQEIRRSTSGGRVFPISTSSEPRPLTALLSDQSISFKENTNNDLQQSPIPSSIPDLRHRVPLRPNNGHGRSFSAATDSSSNYASSSYSSASQYPTLLSGAPKIGKSPMPVTSSTFDSASNRWDGYNVPAPTYSSSDGVESLLASLEKFRPRLEELQSAKRSSMVARIPSSSTNASNDTHSSSSSGFSYTSTPVRYDAPSIIKDKSSSSYSWHKRPNKLTDEQLRDDDMMLGLSPPRPSHFFDDKRRNSQDSSNESFQTALSHNQDSDSVVDHIQKLQEQTPAITATSSSIHLHGASELSHSSSGNTVVPPGSRRQMEPSIAQPSLSSFDSNTSPLRVNIHSRENTATLKNAASLPLLVPVEESEPIRRSIRASMMSYPRSGSDHSHDETRQSPIENVNMHMTTAAVDTTYPELNVSKREHRHKSRDKGKEKARDKDREGSSKDKTNRLSKSLGEQEHKSRHSRTSGNSRKREHHRNASAGVATTTTGEDLFSNRSTGLSSTSRVPRKAVFSQPNIQRLLQLADDAFDLDQIDLPPDERHLLEKFIDALSKLSVEINLDDGKRVEGKRRLHNALRAIEGWI</sequence>
<proteinExistence type="predicted"/>
<dbReference type="KEGG" id="slb:AWJ20_856"/>
<feature type="compositionally biased region" description="Basic and acidic residues" evidence="1">
    <location>
        <begin position="199"/>
        <end position="216"/>
    </location>
</feature>
<dbReference type="GeneID" id="30037934"/>
<feature type="region of interest" description="Disordered" evidence="1">
    <location>
        <begin position="508"/>
        <end position="557"/>
    </location>
</feature>
<reference evidence="2 3" key="1">
    <citation type="submission" date="2016-02" db="EMBL/GenBank/DDBJ databases">
        <title>Complete genome sequence and transcriptome regulation of the pentose utilising yeast Sugiyamaella lignohabitans.</title>
        <authorList>
            <person name="Bellasio M."/>
            <person name="Peymann A."/>
            <person name="Valli M."/>
            <person name="Sipitzky M."/>
            <person name="Graf A."/>
            <person name="Sauer M."/>
            <person name="Marx H."/>
            <person name="Mattanovich D."/>
        </authorList>
    </citation>
    <scope>NUCLEOTIDE SEQUENCE [LARGE SCALE GENOMIC DNA]</scope>
    <source>
        <strain evidence="2 3">CBS 10342</strain>
    </source>
</reference>
<feature type="compositionally biased region" description="Polar residues" evidence="1">
    <location>
        <begin position="124"/>
        <end position="136"/>
    </location>
</feature>
<feature type="compositionally biased region" description="Basic and acidic residues" evidence="1">
    <location>
        <begin position="651"/>
        <end position="670"/>
    </location>
</feature>
<protein>
    <submittedName>
        <fullName evidence="2">Uncharacterized protein</fullName>
    </submittedName>
</protein>
<feature type="compositionally biased region" description="Polar residues" evidence="1">
    <location>
        <begin position="262"/>
        <end position="274"/>
    </location>
</feature>
<feature type="compositionally biased region" description="Low complexity" evidence="1">
    <location>
        <begin position="87"/>
        <end position="97"/>
    </location>
</feature>
<dbReference type="EMBL" id="CP014501">
    <property type="protein sequence ID" value="ANB12598.1"/>
    <property type="molecule type" value="Genomic_DNA"/>
</dbReference>
<feature type="compositionally biased region" description="Low complexity" evidence="1">
    <location>
        <begin position="297"/>
        <end position="309"/>
    </location>
</feature>
<feature type="compositionally biased region" description="Polar residues" evidence="1">
    <location>
        <begin position="1"/>
        <end position="44"/>
    </location>
</feature>
<feature type="compositionally biased region" description="Polar residues" evidence="1">
    <location>
        <begin position="220"/>
        <end position="245"/>
    </location>
</feature>
<evidence type="ECO:0000313" key="2">
    <source>
        <dbReference type="EMBL" id="ANB12598.1"/>
    </source>
</evidence>
<feature type="region of interest" description="Disordered" evidence="1">
    <location>
        <begin position="380"/>
        <end position="413"/>
    </location>
</feature>
<feature type="compositionally biased region" description="Polar residues" evidence="1">
    <location>
        <begin position="705"/>
        <end position="727"/>
    </location>
</feature>
<organism evidence="2 3">
    <name type="scientific">Sugiyamaella lignohabitans</name>
    <dbReference type="NCBI Taxonomy" id="796027"/>
    <lineage>
        <taxon>Eukaryota</taxon>
        <taxon>Fungi</taxon>
        <taxon>Dikarya</taxon>
        <taxon>Ascomycota</taxon>
        <taxon>Saccharomycotina</taxon>
        <taxon>Dipodascomycetes</taxon>
        <taxon>Dipodascales</taxon>
        <taxon>Trichomonascaceae</taxon>
        <taxon>Sugiyamaella</taxon>
    </lineage>
</organism>
<feature type="compositionally biased region" description="Basic residues" evidence="1">
    <location>
        <begin position="682"/>
        <end position="700"/>
    </location>
</feature>
<dbReference type="Proteomes" id="UP000189580">
    <property type="component" value="Chromosome a"/>
</dbReference>
<dbReference type="OrthoDB" id="4067583at2759"/>